<sequence>MDIIGLIFWAMYMGRKTQAKGYTKGKGAGIAVGFWLGLEIGLALAGLFIALAADAEEAICIAVPFGLIGIGLGMLFSWFVVKRMPVKKQQVLAFLRSKQGSDKERRDALLALAELGHEALPDLVQLYQHELEWPTFKGYHDAIVEAVVKAGGREYLEKAKRGEV</sequence>
<keyword evidence="1" id="KW-0812">Transmembrane</keyword>
<feature type="transmembrane region" description="Helical" evidence="1">
    <location>
        <begin position="30"/>
        <end position="53"/>
    </location>
</feature>
<feature type="transmembrane region" description="Helical" evidence="1">
    <location>
        <begin position="59"/>
        <end position="81"/>
    </location>
</feature>
<proteinExistence type="predicted"/>
<reference evidence="2" key="1">
    <citation type="submission" date="2019-11" db="EMBL/GenBank/DDBJ databases">
        <title>Microbial mats filling the niche in hypersaline microbial mats.</title>
        <authorList>
            <person name="Wong H.L."/>
            <person name="Macleod F.I."/>
            <person name="White R.A. III"/>
            <person name="Burns B.P."/>
        </authorList>
    </citation>
    <scope>NUCLEOTIDE SEQUENCE</scope>
    <source>
        <strain evidence="2">Bin_327</strain>
    </source>
</reference>
<gene>
    <name evidence="2" type="ORF">GF359_06145</name>
</gene>
<evidence type="ECO:0008006" key="4">
    <source>
        <dbReference type="Google" id="ProtNLM"/>
    </source>
</evidence>
<comment type="caution">
    <text evidence="2">The sequence shown here is derived from an EMBL/GenBank/DDBJ whole genome shotgun (WGS) entry which is preliminary data.</text>
</comment>
<keyword evidence="1" id="KW-1133">Transmembrane helix</keyword>
<protein>
    <recommendedName>
        <fullName evidence="4">HEAT repeat domain-containing protein</fullName>
    </recommendedName>
</protein>
<evidence type="ECO:0000313" key="2">
    <source>
        <dbReference type="EMBL" id="MBD3364780.1"/>
    </source>
</evidence>
<dbReference type="EMBL" id="WJKJ01000203">
    <property type="protein sequence ID" value="MBD3364780.1"/>
    <property type="molecule type" value="Genomic_DNA"/>
</dbReference>
<dbReference type="Proteomes" id="UP000630660">
    <property type="component" value="Unassembled WGS sequence"/>
</dbReference>
<keyword evidence="1" id="KW-0472">Membrane</keyword>
<name>A0A9D5KAX5_UNCW3</name>
<accession>A0A9D5KAX5</accession>
<evidence type="ECO:0000313" key="3">
    <source>
        <dbReference type="Proteomes" id="UP000630660"/>
    </source>
</evidence>
<evidence type="ECO:0000256" key="1">
    <source>
        <dbReference type="SAM" id="Phobius"/>
    </source>
</evidence>
<organism evidence="2 3">
    <name type="scientific">candidate division WOR-3 bacterium</name>
    <dbReference type="NCBI Taxonomy" id="2052148"/>
    <lineage>
        <taxon>Bacteria</taxon>
        <taxon>Bacteria division WOR-3</taxon>
    </lineage>
</organism>
<dbReference type="AlphaFoldDB" id="A0A9D5KAX5"/>